<dbReference type="Pfam" id="PF13683">
    <property type="entry name" value="rve_3"/>
    <property type="match status" value="1"/>
</dbReference>
<dbReference type="AlphaFoldDB" id="A0A5C4R4J5"/>
<evidence type="ECO:0000313" key="3">
    <source>
        <dbReference type="EMBL" id="TNH38849.1"/>
    </source>
</evidence>
<proteinExistence type="predicted"/>
<evidence type="ECO:0000259" key="2">
    <source>
        <dbReference type="Pfam" id="PF13683"/>
    </source>
</evidence>
<name>A0A5C4R4J5_9RHOB</name>
<dbReference type="InterPro" id="IPR001584">
    <property type="entry name" value="Integrase_cat-core"/>
</dbReference>
<feature type="compositionally biased region" description="Polar residues" evidence="1">
    <location>
        <begin position="102"/>
        <end position="119"/>
    </location>
</feature>
<sequence>MVAPWVQAAMRRQGSQFTSFAWTDRLRRSGVRISMDGKGVRKRTLDNTFIERLWRALKYECVYLHAWETGLQARTRVRNWMEFYNHRRPHKAPGGRPPAVVSSLTAEATQPDQQEQIRA</sequence>
<dbReference type="Gene3D" id="3.30.420.10">
    <property type="entry name" value="Ribonuclease H-like superfamily/Ribonuclease H"/>
    <property type="match status" value="1"/>
</dbReference>
<dbReference type="InterPro" id="IPR036397">
    <property type="entry name" value="RNaseH_sf"/>
</dbReference>
<accession>A0A5C4R4J5</accession>
<dbReference type="PANTHER" id="PTHR46889:SF4">
    <property type="entry name" value="TRANSPOSASE INSO FOR INSERTION SEQUENCE ELEMENT IS911B-RELATED"/>
    <property type="match status" value="1"/>
</dbReference>
<dbReference type="InterPro" id="IPR012337">
    <property type="entry name" value="RNaseH-like_sf"/>
</dbReference>
<dbReference type="GO" id="GO:0003676">
    <property type="term" value="F:nucleic acid binding"/>
    <property type="evidence" value="ECO:0007669"/>
    <property type="project" value="InterPro"/>
</dbReference>
<dbReference type="PANTHER" id="PTHR46889">
    <property type="entry name" value="TRANSPOSASE INSF FOR INSERTION SEQUENCE IS3B-RELATED"/>
    <property type="match status" value="1"/>
</dbReference>
<reference evidence="3 4" key="1">
    <citation type="submission" date="2019-06" db="EMBL/GenBank/DDBJ databases">
        <authorList>
            <person name="Li J."/>
        </authorList>
    </citation>
    <scope>NUCLEOTIDE SEQUENCE [LARGE SCALE GENOMIC DNA]</scope>
    <source>
        <strain evidence="3 4">CGMCC 1.8012</strain>
    </source>
</reference>
<feature type="region of interest" description="Disordered" evidence="1">
    <location>
        <begin position="86"/>
        <end position="119"/>
    </location>
</feature>
<dbReference type="SUPFAM" id="SSF53098">
    <property type="entry name" value="Ribonuclease H-like"/>
    <property type="match status" value="1"/>
</dbReference>
<evidence type="ECO:0000256" key="1">
    <source>
        <dbReference type="SAM" id="MobiDB-lite"/>
    </source>
</evidence>
<dbReference type="InterPro" id="IPR050900">
    <property type="entry name" value="Transposase_IS3/IS150/IS904"/>
</dbReference>
<gene>
    <name evidence="3" type="ORF">FHD67_12355</name>
</gene>
<organism evidence="3 4">
    <name type="scientific">Paracoccus haeundaensis</name>
    <dbReference type="NCBI Taxonomy" id="225362"/>
    <lineage>
        <taxon>Bacteria</taxon>
        <taxon>Pseudomonadati</taxon>
        <taxon>Pseudomonadota</taxon>
        <taxon>Alphaproteobacteria</taxon>
        <taxon>Rhodobacterales</taxon>
        <taxon>Paracoccaceae</taxon>
        <taxon>Paracoccus</taxon>
    </lineage>
</organism>
<evidence type="ECO:0000313" key="4">
    <source>
        <dbReference type="Proteomes" id="UP000304880"/>
    </source>
</evidence>
<feature type="domain" description="Integrase catalytic" evidence="2">
    <location>
        <begin position="43"/>
        <end position="98"/>
    </location>
</feature>
<dbReference type="Proteomes" id="UP000304880">
    <property type="component" value="Unassembled WGS sequence"/>
</dbReference>
<protein>
    <submittedName>
        <fullName evidence="3">Transposase</fullName>
    </submittedName>
</protein>
<dbReference type="GO" id="GO:0015074">
    <property type="term" value="P:DNA integration"/>
    <property type="evidence" value="ECO:0007669"/>
    <property type="project" value="InterPro"/>
</dbReference>
<dbReference type="EMBL" id="VDDC01000021">
    <property type="protein sequence ID" value="TNH38849.1"/>
    <property type="molecule type" value="Genomic_DNA"/>
</dbReference>
<comment type="caution">
    <text evidence="3">The sequence shown here is derived from an EMBL/GenBank/DDBJ whole genome shotgun (WGS) entry which is preliminary data.</text>
</comment>
<keyword evidence="4" id="KW-1185">Reference proteome</keyword>